<name>A0A8H5D1F1_9AGAR</name>
<comment type="caution">
    <text evidence="1">The sequence shown here is derived from an EMBL/GenBank/DDBJ whole genome shotgun (WGS) entry which is preliminary data.</text>
</comment>
<protein>
    <submittedName>
        <fullName evidence="1">Uncharacterized protein</fullName>
    </submittedName>
</protein>
<dbReference type="OrthoDB" id="2839137at2759"/>
<dbReference type="EMBL" id="JAACJM010000071">
    <property type="protein sequence ID" value="KAF5351324.1"/>
    <property type="molecule type" value="Genomic_DNA"/>
</dbReference>
<sequence>MRLRSTKRFLKSVIPSKLTSNDYCDLSDIVRPLTHYKTTHFKHYYDHPGQMSTELQPYVKFPQKTRGFYYYHVNSEKAPGFAGGLRFRVCSSKDPESFHEGKDLLKLDGSPWEISNWAFASLGEYHLMGKKLVKDGVIRGGVLKLCRKLASRAKISNPSQPVVYSLKQPFPMVMGRSETRIWIADEERLGLLSIHNDLIHPFVNGKYDGRAKFGEAAQVCFDLEEEEDNLVLKLVSLPPKYFGRTDATGVRRHNKSLPVRKSVSIGTQTFRASEVLDILRNSAYRHSWTSPLPPSS</sequence>
<organism evidence="1 2">
    <name type="scientific">Tetrapyrgos nigripes</name>
    <dbReference type="NCBI Taxonomy" id="182062"/>
    <lineage>
        <taxon>Eukaryota</taxon>
        <taxon>Fungi</taxon>
        <taxon>Dikarya</taxon>
        <taxon>Basidiomycota</taxon>
        <taxon>Agaricomycotina</taxon>
        <taxon>Agaricomycetes</taxon>
        <taxon>Agaricomycetidae</taxon>
        <taxon>Agaricales</taxon>
        <taxon>Marasmiineae</taxon>
        <taxon>Marasmiaceae</taxon>
        <taxon>Tetrapyrgos</taxon>
    </lineage>
</organism>
<dbReference type="AlphaFoldDB" id="A0A8H5D1F1"/>
<evidence type="ECO:0000313" key="1">
    <source>
        <dbReference type="EMBL" id="KAF5351324.1"/>
    </source>
</evidence>
<proteinExistence type="predicted"/>
<reference evidence="1 2" key="1">
    <citation type="journal article" date="2020" name="ISME J.">
        <title>Uncovering the hidden diversity of litter-decomposition mechanisms in mushroom-forming fungi.</title>
        <authorList>
            <person name="Floudas D."/>
            <person name="Bentzer J."/>
            <person name="Ahren D."/>
            <person name="Johansson T."/>
            <person name="Persson P."/>
            <person name="Tunlid A."/>
        </authorList>
    </citation>
    <scope>NUCLEOTIDE SEQUENCE [LARGE SCALE GENOMIC DNA]</scope>
    <source>
        <strain evidence="1 2">CBS 291.85</strain>
    </source>
</reference>
<keyword evidence="2" id="KW-1185">Reference proteome</keyword>
<evidence type="ECO:0000313" key="2">
    <source>
        <dbReference type="Proteomes" id="UP000559256"/>
    </source>
</evidence>
<dbReference type="Proteomes" id="UP000559256">
    <property type="component" value="Unassembled WGS sequence"/>
</dbReference>
<gene>
    <name evidence="1" type="ORF">D9758_007976</name>
</gene>
<accession>A0A8H5D1F1</accession>